<dbReference type="PANTHER" id="PTHR37461">
    <property type="entry name" value="ANTI-SIGMA-K FACTOR RSKA"/>
    <property type="match status" value="1"/>
</dbReference>
<dbReference type="KEGG" id="fki:FK004_18335"/>
<keyword evidence="1" id="KW-0812">Transmembrane</keyword>
<dbReference type="Proteomes" id="UP000244677">
    <property type="component" value="Chromosome"/>
</dbReference>
<dbReference type="GO" id="GO:0006417">
    <property type="term" value="P:regulation of translation"/>
    <property type="evidence" value="ECO:0007669"/>
    <property type="project" value="TreeGrafter"/>
</dbReference>
<gene>
    <name evidence="3" type="ORF">FK004_18335</name>
</gene>
<evidence type="ECO:0000256" key="1">
    <source>
        <dbReference type="SAM" id="Phobius"/>
    </source>
</evidence>
<dbReference type="Pfam" id="PF10099">
    <property type="entry name" value="RskA_C"/>
    <property type="match status" value="1"/>
</dbReference>
<sequence>MEKTELIESGILELYVFGTLTEAENKEVAESAKKYPEVAAEILSIEKAVINLSDSFAPYLSAENYEKIRKQLIEKHSKVIPIAEKEESRNSFRYIGWAASILLLLGIGLLGYQLNQKEQLLAQNLKEKSVLEQNLALVQTQNEHSNQALAIVRNDDNMAIKLAGQAIDSTASAKVYWNKNTQVAYVDAAGLPDPPKGKVYQVWALKLNPLTPTSIGVLSDFTAENLKIFSVANVADAEAFGITLEPEGGSKAPTLEQLYTLGKV</sequence>
<name>A0A2S1LTL6_9FLAO</name>
<organism evidence="3 4">
    <name type="scientific">Flavobacterium kingsejongi</name>
    <dbReference type="NCBI Taxonomy" id="1678728"/>
    <lineage>
        <taxon>Bacteria</taxon>
        <taxon>Pseudomonadati</taxon>
        <taxon>Bacteroidota</taxon>
        <taxon>Flavobacteriia</taxon>
        <taxon>Flavobacteriales</taxon>
        <taxon>Flavobacteriaceae</taxon>
        <taxon>Flavobacterium</taxon>
    </lineage>
</organism>
<dbReference type="RefSeq" id="WP_108738542.1">
    <property type="nucleotide sequence ID" value="NZ_CP020919.1"/>
</dbReference>
<dbReference type="PANTHER" id="PTHR37461:SF1">
    <property type="entry name" value="ANTI-SIGMA-K FACTOR RSKA"/>
    <property type="match status" value="1"/>
</dbReference>
<feature type="domain" description="Anti-sigma K factor RskA C-terminal" evidence="2">
    <location>
        <begin position="98"/>
        <end position="254"/>
    </location>
</feature>
<evidence type="ECO:0000313" key="4">
    <source>
        <dbReference type="Proteomes" id="UP000244677"/>
    </source>
</evidence>
<keyword evidence="1" id="KW-0472">Membrane</keyword>
<dbReference type="InterPro" id="IPR018764">
    <property type="entry name" value="RskA_C"/>
</dbReference>
<feature type="transmembrane region" description="Helical" evidence="1">
    <location>
        <begin position="94"/>
        <end position="114"/>
    </location>
</feature>
<dbReference type="InterPro" id="IPR051474">
    <property type="entry name" value="Anti-sigma-K/W_factor"/>
</dbReference>
<proteinExistence type="predicted"/>
<keyword evidence="1" id="KW-1133">Transmembrane helix</keyword>
<dbReference type="GO" id="GO:0005886">
    <property type="term" value="C:plasma membrane"/>
    <property type="evidence" value="ECO:0007669"/>
    <property type="project" value="InterPro"/>
</dbReference>
<evidence type="ECO:0000259" key="2">
    <source>
        <dbReference type="Pfam" id="PF10099"/>
    </source>
</evidence>
<dbReference type="OrthoDB" id="1420916at2"/>
<evidence type="ECO:0000313" key="3">
    <source>
        <dbReference type="EMBL" id="AWG27048.1"/>
    </source>
</evidence>
<protein>
    <submittedName>
        <fullName evidence="3">Anti-sigma factor</fullName>
    </submittedName>
</protein>
<dbReference type="EMBL" id="CP020919">
    <property type="protein sequence ID" value="AWG27048.1"/>
    <property type="molecule type" value="Genomic_DNA"/>
</dbReference>
<keyword evidence="4" id="KW-1185">Reference proteome</keyword>
<dbReference type="AlphaFoldDB" id="A0A2S1LTL6"/>
<dbReference type="GO" id="GO:0016989">
    <property type="term" value="F:sigma factor antagonist activity"/>
    <property type="evidence" value="ECO:0007669"/>
    <property type="project" value="TreeGrafter"/>
</dbReference>
<accession>A0A2S1LTL6</accession>
<reference evidence="3 4" key="1">
    <citation type="submission" date="2017-04" db="EMBL/GenBank/DDBJ databases">
        <title>Complete genome sequence of Flavobacterium kingsejong AJ004.</title>
        <authorList>
            <person name="Lee P.C."/>
        </authorList>
    </citation>
    <scope>NUCLEOTIDE SEQUENCE [LARGE SCALE GENOMIC DNA]</scope>
    <source>
        <strain evidence="3 4">AJ004</strain>
    </source>
</reference>